<dbReference type="RefSeq" id="WP_129457310.1">
    <property type="nucleotide sequence ID" value="NZ_PPCV01000001.1"/>
</dbReference>
<dbReference type="Pfam" id="PF10370">
    <property type="entry name" value="Rv2993c-like_N"/>
    <property type="match status" value="1"/>
</dbReference>
<evidence type="ECO:0000256" key="2">
    <source>
        <dbReference type="ARBA" id="ARBA00022723"/>
    </source>
</evidence>
<gene>
    <name evidence="5" type="ORF">C1706_00820</name>
</gene>
<dbReference type="InterPro" id="IPR011234">
    <property type="entry name" value="Fumarylacetoacetase-like_C"/>
</dbReference>
<proteinExistence type="inferred from homology"/>
<name>A0A4Q2ELD2_9ACTN</name>
<dbReference type="Gene3D" id="2.30.30.370">
    <property type="entry name" value="FAH"/>
    <property type="match status" value="1"/>
</dbReference>
<accession>A0A4Q2ELD2</accession>
<dbReference type="InterPro" id="IPR051121">
    <property type="entry name" value="FAH"/>
</dbReference>
<dbReference type="EMBL" id="PPCV01000001">
    <property type="protein sequence ID" value="RXW33344.1"/>
    <property type="molecule type" value="Genomic_DNA"/>
</dbReference>
<keyword evidence="6" id="KW-1185">Reference proteome</keyword>
<dbReference type="FunFam" id="3.90.850.10:FF:000002">
    <property type="entry name" value="2-hydroxyhepta-2,4-diene-1,7-dioate isomerase"/>
    <property type="match status" value="1"/>
</dbReference>
<comment type="similarity">
    <text evidence="1">Belongs to the FAH family.</text>
</comment>
<dbReference type="Proteomes" id="UP000290624">
    <property type="component" value="Unassembled WGS sequence"/>
</dbReference>
<dbReference type="InterPro" id="IPR018833">
    <property type="entry name" value="Rv2993c-like_N"/>
</dbReference>
<evidence type="ECO:0000313" key="6">
    <source>
        <dbReference type="Proteomes" id="UP000290624"/>
    </source>
</evidence>
<feature type="domain" description="Rv2993c-like N-terminal" evidence="4">
    <location>
        <begin position="1"/>
        <end position="59"/>
    </location>
</feature>
<dbReference type="GO" id="GO:0019752">
    <property type="term" value="P:carboxylic acid metabolic process"/>
    <property type="evidence" value="ECO:0007669"/>
    <property type="project" value="UniProtKB-ARBA"/>
</dbReference>
<keyword evidence="5" id="KW-0413">Isomerase</keyword>
<dbReference type="GO" id="GO:0046872">
    <property type="term" value="F:metal ion binding"/>
    <property type="evidence" value="ECO:0007669"/>
    <property type="project" value="UniProtKB-KW"/>
</dbReference>
<dbReference type="AlphaFoldDB" id="A0A4Q2ELD2"/>
<dbReference type="OrthoDB" id="9805307at2"/>
<dbReference type="GO" id="GO:0016853">
    <property type="term" value="F:isomerase activity"/>
    <property type="evidence" value="ECO:0007669"/>
    <property type="project" value="UniProtKB-KW"/>
</dbReference>
<dbReference type="InterPro" id="IPR036663">
    <property type="entry name" value="Fumarylacetoacetase_C_sf"/>
</dbReference>
<dbReference type="Gene3D" id="3.90.850.10">
    <property type="entry name" value="Fumarylacetoacetase-like, C-terminal domain"/>
    <property type="match status" value="1"/>
</dbReference>
<dbReference type="PANTHER" id="PTHR42796">
    <property type="entry name" value="FUMARYLACETOACETATE HYDROLASE DOMAIN-CONTAINING PROTEIN 2A-RELATED"/>
    <property type="match status" value="1"/>
</dbReference>
<keyword evidence="2" id="KW-0479">Metal-binding</keyword>
<dbReference type="Pfam" id="PF01557">
    <property type="entry name" value="FAA_hydrolase"/>
    <property type="match status" value="1"/>
</dbReference>
<evidence type="ECO:0000313" key="5">
    <source>
        <dbReference type="EMBL" id="RXW33344.1"/>
    </source>
</evidence>
<sequence>MRIARFVHDDTIGFGTVELADDAGEHPDTLQVLSGDPLVGPVSYTGQRWHLDDVRLVAPVIPRSKIVAIGRNYAAHAAEFDHEVPAVPMAFFKPNTSVIGPGEPIIYPTQTTAVDHEAELAIVIGRICKDVPPERAAEVIFGYTAANDVSARDLQESDGQWARAKGFDTFCPLGPWIVTHLSIEEASHLGVRAVVRRGEQVIERQDSTTANMVHGIADLVSFVSAFTTLLPGDVILTGTPEGVGRIEPGDVVDVEIEGIGTLSNPVVAYEA</sequence>
<dbReference type="SUPFAM" id="SSF56529">
    <property type="entry name" value="FAH"/>
    <property type="match status" value="1"/>
</dbReference>
<dbReference type="PANTHER" id="PTHR42796:SF4">
    <property type="entry name" value="FUMARYLACETOACETATE HYDROLASE DOMAIN-CONTAINING PROTEIN 2A"/>
    <property type="match status" value="1"/>
</dbReference>
<evidence type="ECO:0000259" key="3">
    <source>
        <dbReference type="Pfam" id="PF01557"/>
    </source>
</evidence>
<organism evidence="5 6">
    <name type="scientific">Propioniciclava flava</name>
    <dbReference type="NCBI Taxonomy" id="2072026"/>
    <lineage>
        <taxon>Bacteria</taxon>
        <taxon>Bacillati</taxon>
        <taxon>Actinomycetota</taxon>
        <taxon>Actinomycetes</taxon>
        <taxon>Propionibacteriales</taxon>
        <taxon>Propionibacteriaceae</taxon>
        <taxon>Propioniciclava</taxon>
    </lineage>
</organism>
<comment type="caution">
    <text evidence="5">The sequence shown here is derived from an EMBL/GenBank/DDBJ whole genome shotgun (WGS) entry which is preliminary data.</text>
</comment>
<protein>
    <submittedName>
        <fullName evidence="5">2-hydroxyhepta-2,4-diene-1,7-dioate isomerase</fullName>
    </submittedName>
</protein>
<reference evidence="5 6" key="1">
    <citation type="submission" date="2018-01" db="EMBL/GenBank/DDBJ databases">
        <title>Lactibacter flavus gen. nov., sp. nov., a novel bacterium of the family Propionibacteriaceae isolated from raw milk and dairy products.</title>
        <authorList>
            <person name="Wenning M."/>
            <person name="Breitenwieser F."/>
            <person name="Huptas C."/>
            <person name="von Neubeck M."/>
            <person name="Busse H.-J."/>
            <person name="Scherer S."/>
        </authorList>
    </citation>
    <scope>NUCLEOTIDE SEQUENCE [LARGE SCALE GENOMIC DNA]</scope>
    <source>
        <strain evidence="5 6">VG341</strain>
    </source>
</reference>
<feature type="domain" description="Fumarylacetoacetase-like C-terminal" evidence="3">
    <location>
        <begin position="65"/>
        <end position="267"/>
    </location>
</feature>
<evidence type="ECO:0000259" key="4">
    <source>
        <dbReference type="Pfam" id="PF10370"/>
    </source>
</evidence>
<evidence type="ECO:0000256" key="1">
    <source>
        <dbReference type="ARBA" id="ARBA00010211"/>
    </source>
</evidence>